<dbReference type="NCBIfam" id="NF033710">
    <property type="entry name" value="T9SS_OM_PorV"/>
    <property type="match status" value="1"/>
</dbReference>
<dbReference type="Gene3D" id="2.40.160.60">
    <property type="entry name" value="Outer membrane protein transport protein (OMPP1/FadL/TodX)"/>
    <property type="match status" value="2"/>
</dbReference>
<protein>
    <recommendedName>
        <fullName evidence="2">Type IX secretion system protein PorV domain-containing protein</fullName>
    </recommendedName>
</protein>
<evidence type="ECO:0000259" key="2">
    <source>
        <dbReference type="Pfam" id="PF19572"/>
    </source>
</evidence>
<dbReference type="Pfam" id="PF19572">
    <property type="entry name" value="PorV"/>
    <property type="match status" value="1"/>
</dbReference>
<dbReference type="EMBL" id="QFFG01000003">
    <property type="protein sequence ID" value="PWG05463.1"/>
    <property type="molecule type" value="Genomic_DNA"/>
</dbReference>
<dbReference type="OrthoDB" id="9758448at2"/>
<dbReference type="NCBIfam" id="NF033709">
    <property type="entry name" value="PorV_fam"/>
    <property type="match status" value="1"/>
</dbReference>
<dbReference type="AlphaFoldDB" id="A0A2U2JAV2"/>
<sequence length="390" mass="42749">MNKIVLCFLTCVFALSNVTKAQTRGGITTAAPFLLIVPDARAGGMGDMGVATTADAFSLFHNPAKMTFSDRQIKTGITYSPWLRNLTDDIFIGSASYMNRFSENAAWGAEFRYFSLGQIDLTDNSGNPNGSINPNELVFTGSYALKLSETFSMGVGLKYLRSNLAFNGTSGNTLQPINSFAVDVSGYYQSFEENYGNFNGRYRLGFSITNLGPKVSYNPGNSEDDFIPTNLKLGGGFDFILDDYNTISTTIEFTKLLVPTPPIRDINDADGDGDTDEVLEGKDDNVGWISGVFQSFGDAPGGFSEELQEFTYALGAEYIYNNAFALRAGYFHESQNKGNRQYFTLGGGFKTNALNIDLSYLINSSDVNNPLENSLRFSLSFDLGEVFDDY</sequence>
<evidence type="ECO:0000313" key="4">
    <source>
        <dbReference type="Proteomes" id="UP000245670"/>
    </source>
</evidence>
<proteinExistence type="predicted"/>
<accession>A0A2U2JAV2</accession>
<gene>
    <name evidence="3" type="ORF">DIS07_09550</name>
</gene>
<evidence type="ECO:0000256" key="1">
    <source>
        <dbReference type="SAM" id="SignalP"/>
    </source>
</evidence>
<feature type="chain" id="PRO_5015526127" description="Type IX secretion system protein PorV domain-containing protein" evidence="1">
    <location>
        <begin position="22"/>
        <end position="390"/>
    </location>
</feature>
<keyword evidence="4" id="KW-1185">Reference proteome</keyword>
<name>A0A2U2JAV2_9FLAO</name>
<evidence type="ECO:0000313" key="3">
    <source>
        <dbReference type="EMBL" id="PWG05463.1"/>
    </source>
</evidence>
<feature type="signal peptide" evidence="1">
    <location>
        <begin position="1"/>
        <end position="21"/>
    </location>
</feature>
<comment type="caution">
    <text evidence="3">The sequence shown here is derived from an EMBL/GenBank/DDBJ whole genome shotgun (WGS) entry which is preliminary data.</text>
</comment>
<reference evidence="3 4" key="1">
    <citation type="submission" date="2018-05" db="EMBL/GenBank/DDBJ databases">
        <title>Polaribacter aquimarinus sp. nov., isolated from sediment in a sediment of sea.</title>
        <authorList>
            <person name="Lu D."/>
        </authorList>
    </citation>
    <scope>NUCLEOTIDE SEQUENCE [LARGE SCALE GENOMIC DNA]</scope>
    <source>
        <strain evidence="3 4">ZY113</strain>
    </source>
</reference>
<dbReference type="RefSeq" id="WP_109405005.1">
    <property type="nucleotide sequence ID" value="NZ_QFFG01000003.1"/>
</dbReference>
<dbReference type="InterPro" id="IPR047799">
    <property type="entry name" value="T9SS_OM_PorV"/>
</dbReference>
<feature type="domain" description="Type IX secretion system protein PorV" evidence="2">
    <location>
        <begin position="21"/>
        <end position="262"/>
    </location>
</feature>
<keyword evidence="1" id="KW-0732">Signal</keyword>
<dbReference type="Proteomes" id="UP000245670">
    <property type="component" value="Unassembled WGS sequence"/>
</dbReference>
<dbReference type="InterPro" id="IPR045741">
    <property type="entry name" value="PorV"/>
</dbReference>
<dbReference type="SUPFAM" id="SSF56935">
    <property type="entry name" value="Porins"/>
    <property type="match status" value="1"/>
</dbReference>
<organism evidence="3 4">
    <name type="scientific">Polaribacter aquimarinus</name>
    <dbReference type="NCBI Taxonomy" id="2100726"/>
    <lineage>
        <taxon>Bacteria</taxon>
        <taxon>Pseudomonadati</taxon>
        <taxon>Bacteroidota</taxon>
        <taxon>Flavobacteriia</taxon>
        <taxon>Flavobacteriales</taxon>
        <taxon>Flavobacteriaceae</taxon>
    </lineage>
</organism>